<name>A0A538U0D3_UNCEI</name>
<evidence type="ECO:0000313" key="2">
    <source>
        <dbReference type="EMBL" id="TMQ69357.1"/>
    </source>
</evidence>
<feature type="compositionally biased region" description="Basic and acidic residues" evidence="1">
    <location>
        <begin position="561"/>
        <end position="570"/>
    </location>
</feature>
<dbReference type="AlphaFoldDB" id="A0A538U0D3"/>
<gene>
    <name evidence="2" type="ORF">E6K81_15135</name>
</gene>
<dbReference type="EMBL" id="VBPB01000317">
    <property type="protein sequence ID" value="TMQ69357.1"/>
    <property type="molecule type" value="Genomic_DNA"/>
</dbReference>
<dbReference type="Proteomes" id="UP000319771">
    <property type="component" value="Unassembled WGS sequence"/>
</dbReference>
<evidence type="ECO:0000313" key="3">
    <source>
        <dbReference type="Proteomes" id="UP000319771"/>
    </source>
</evidence>
<protein>
    <recommendedName>
        <fullName evidence="4">DUF1570 domain-containing protein</fullName>
    </recommendedName>
</protein>
<evidence type="ECO:0000256" key="1">
    <source>
        <dbReference type="SAM" id="MobiDB-lite"/>
    </source>
</evidence>
<proteinExistence type="predicted"/>
<reference evidence="2 3" key="1">
    <citation type="journal article" date="2019" name="Nat. Microbiol.">
        <title>Mediterranean grassland soil C-N compound turnover is dependent on rainfall and depth, and is mediated by genomically divergent microorganisms.</title>
        <authorList>
            <person name="Diamond S."/>
            <person name="Andeer P.F."/>
            <person name="Li Z."/>
            <person name="Crits-Christoph A."/>
            <person name="Burstein D."/>
            <person name="Anantharaman K."/>
            <person name="Lane K.R."/>
            <person name="Thomas B.C."/>
            <person name="Pan C."/>
            <person name="Northen T.R."/>
            <person name="Banfield J.F."/>
        </authorList>
    </citation>
    <scope>NUCLEOTIDE SEQUENCE [LARGE SCALE GENOMIC DNA]</scope>
    <source>
        <strain evidence="2">WS_11</strain>
    </source>
</reference>
<evidence type="ECO:0008006" key="4">
    <source>
        <dbReference type="Google" id="ProtNLM"/>
    </source>
</evidence>
<feature type="region of interest" description="Disordered" evidence="1">
    <location>
        <begin position="435"/>
        <end position="612"/>
    </location>
</feature>
<sequence length="612" mass="66930">MKVVITSIGVVLIGFLVALPGRAAGAPSASPPPIALDPWIEVRSARFRVITNATEPEAQRVARHLERLAETLERTTSGFKVDGGKETRVFLFHDQRSFRLHSPFKDDAYSSVAGLHVPGEDVEQIAYFLSRRDETMEFASHEYIHVVLMRTFGPLPIWVNEGLAEFFSNFLPHERGATIGRPIQWHVARLRQGMMPLDELLGLSGESPEYSGGERTGLIYAQSWALVHALVFDPAGSDRLGVLLRRLAAGVPSGNAIRERQLRVDVEAVAMHALEVSFSQDLEDVPLTTRSLPRVEVLELLGELALQTSSAARDSALRSGLESRASGYLAAAWESDSSRMMTAALNGRRFEERGDRAGADAWFGRVERADGADARASAIAGTSLARRRLTSNESLRWRSDGPTPDALRARALLTRALAARPDVPEWLVPLALRRGLPTSPRHPRRHGIAEPADGEPGRRPVQPGPDTLEPERTLLAGECRLARPREDQGTGRRDGERGETGRGGVAHREGQGDRTERLDPRRIRPVDGGTPPMGRAVHGYGRAPYPRRPFACGAGTNAPRGLRERERPDRQGLAGNHRRRLRRGRTTAGRHPHGARGCRAPSTGGLAGGRGP</sequence>
<organism evidence="2 3">
    <name type="scientific">Eiseniibacteriota bacterium</name>
    <dbReference type="NCBI Taxonomy" id="2212470"/>
    <lineage>
        <taxon>Bacteria</taxon>
        <taxon>Candidatus Eiseniibacteriota</taxon>
    </lineage>
</organism>
<feature type="compositionally biased region" description="Basic residues" evidence="1">
    <location>
        <begin position="576"/>
        <end position="596"/>
    </location>
</feature>
<feature type="compositionally biased region" description="Basic and acidic residues" evidence="1">
    <location>
        <begin position="480"/>
        <end position="525"/>
    </location>
</feature>
<accession>A0A538U0D3</accession>
<comment type="caution">
    <text evidence="2">The sequence shown here is derived from an EMBL/GenBank/DDBJ whole genome shotgun (WGS) entry which is preliminary data.</text>
</comment>